<accession>A0A9W8EL49</accession>
<evidence type="ECO:0000256" key="1">
    <source>
        <dbReference type="SAM" id="Phobius"/>
    </source>
</evidence>
<reference evidence="2" key="1">
    <citation type="submission" date="2022-07" db="EMBL/GenBank/DDBJ databases">
        <title>Phylogenomic reconstructions and comparative analyses of Kickxellomycotina fungi.</title>
        <authorList>
            <person name="Reynolds N.K."/>
            <person name="Stajich J.E."/>
            <person name="Barry K."/>
            <person name="Grigoriev I.V."/>
            <person name="Crous P."/>
            <person name="Smith M.E."/>
        </authorList>
    </citation>
    <scope>NUCLEOTIDE SEQUENCE</scope>
    <source>
        <strain evidence="2">IMI 214461</strain>
    </source>
</reference>
<feature type="transmembrane region" description="Helical" evidence="1">
    <location>
        <begin position="160"/>
        <end position="179"/>
    </location>
</feature>
<dbReference type="EMBL" id="JANBQF010000066">
    <property type="protein sequence ID" value="KAJ2006292.1"/>
    <property type="molecule type" value="Genomic_DNA"/>
</dbReference>
<dbReference type="Proteomes" id="UP001150907">
    <property type="component" value="Unassembled WGS sequence"/>
</dbReference>
<evidence type="ECO:0000313" key="2">
    <source>
        <dbReference type="EMBL" id="KAJ2006292.1"/>
    </source>
</evidence>
<keyword evidence="1" id="KW-0472">Membrane</keyword>
<name>A0A9W8EL49_9FUNG</name>
<dbReference type="AlphaFoldDB" id="A0A9W8EL49"/>
<evidence type="ECO:0000313" key="3">
    <source>
        <dbReference type="Proteomes" id="UP001150907"/>
    </source>
</evidence>
<keyword evidence="1" id="KW-0812">Transmembrane</keyword>
<protein>
    <submittedName>
        <fullName evidence="2">Uncharacterized protein</fullName>
    </submittedName>
</protein>
<organism evidence="2 3">
    <name type="scientific">Coemansia thaxteri</name>
    <dbReference type="NCBI Taxonomy" id="2663907"/>
    <lineage>
        <taxon>Eukaryota</taxon>
        <taxon>Fungi</taxon>
        <taxon>Fungi incertae sedis</taxon>
        <taxon>Zoopagomycota</taxon>
        <taxon>Kickxellomycotina</taxon>
        <taxon>Kickxellomycetes</taxon>
        <taxon>Kickxellales</taxon>
        <taxon>Kickxellaceae</taxon>
        <taxon>Coemansia</taxon>
    </lineage>
</organism>
<proteinExistence type="predicted"/>
<sequence length="201" mass="21871">MRPLAAKSVAKNAADAAMCAYELKAVETDKAFEMAAKAVDAAGQAAGCADAAMDAAKAAADAADPDYAHRTGPAWYHHDKELSACKEAMLIDGLIRPRLACQLDDSYNIGLIDYLASEQPRRMEILATASHALRDWGAGLRLSMADKQALRMVKRLARNFTFIGVPTTTFTLLMAVSLSNCNDEDDVLYWMPALIEDYYCI</sequence>
<gene>
    <name evidence="2" type="ORF">H4R26_001478</name>
</gene>
<keyword evidence="3" id="KW-1185">Reference proteome</keyword>
<comment type="caution">
    <text evidence="2">The sequence shown here is derived from an EMBL/GenBank/DDBJ whole genome shotgun (WGS) entry which is preliminary data.</text>
</comment>
<keyword evidence="1" id="KW-1133">Transmembrane helix</keyword>